<organism evidence="1 2">
    <name type="scientific">Prorocentrum cordatum</name>
    <dbReference type="NCBI Taxonomy" id="2364126"/>
    <lineage>
        <taxon>Eukaryota</taxon>
        <taxon>Sar</taxon>
        <taxon>Alveolata</taxon>
        <taxon>Dinophyceae</taxon>
        <taxon>Prorocentrales</taxon>
        <taxon>Prorocentraceae</taxon>
        <taxon>Prorocentrum</taxon>
    </lineage>
</organism>
<evidence type="ECO:0000313" key="2">
    <source>
        <dbReference type="Proteomes" id="UP001189429"/>
    </source>
</evidence>
<accession>A0ABN9V9J7</accession>
<dbReference type="Proteomes" id="UP001189429">
    <property type="component" value="Unassembled WGS sequence"/>
</dbReference>
<evidence type="ECO:0000313" key="1">
    <source>
        <dbReference type="EMBL" id="CAK0869593.1"/>
    </source>
</evidence>
<proteinExistence type="predicted"/>
<sequence>GGAPGDAGAGGAAPDATYVKVWVGQVQWAGDSGAVLCLEQVYGASSSQELPVPSTLYLPLDAAEADDFQKALFGHVAPAIGGDDALCEVRAHGRPEPFAELVMNAEGLPVARPLGRAVGCPFPQDGELEGGVFGVADIHDVGVQRHQCGVGEALGTAQRLEVPALVCTSYLLHATRACLSRAVLEQAVRSGAGERPAARGLDDPSLRALEEQLHAVESRGPVAGVRRWPIGSTLRAASAFTRYWALHLGGLGDGSSQPFAEFCAQCLRPARETLHNER</sequence>
<dbReference type="EMBL" id="CAUYUJ010016864">
    <property type="protein sequence ID" value="CAK0869593.1"/>
    <property type="molecule type" value="Genomic_DNA"/>
</dbReference>
<reference evidence="1" key="1">
    <citation type="submission" date="2023-10" db="EMBL/GenBank/DDBJ databases">
        <authorList>
            <person name="Chen Y."/>
            <person name="Shah S."/>
            <person name="Dougan E. K."/>
            <person name="Thang M."/>
            <person name="Chan C."/>
        </authorList>
    </citation>
    <scope>NUCLEOTIDE SEQUENCE [LARGE SCALE GENOMIC DNA]</scope>
</reference>
<keyword evidence="2" id="KW-1185">Reference proteome</keyword>
<feature type="non-terminal residue" evidence="1">
    <location>
        <position position="1"/>
    </location>
</feature>
<gene>
    <name evidence="1" type="ORF">PCOR1329_LOCUS55896</name>
</gene>
<name>A0ABN9V9J7_9DINO</name>
<comment type="caution">
    <text evidence="1">The sequence shown here is derived from an EMBL/GenBank/DDBJ whole genome shotgun (WGS) entry which is preliminary data.</text>
</comment>
<protein>
    <submittedName>
        <fullName evidence="1">Uncharacterized protein</fullName>
    </submittedName>
</protein>